<organism evidence="2 3">
    <name type="scientific">Perca fluviatilis</name>
    <name type="common">European perch</name>
    <dbReference type="NCBI Taxonomy" id="8168"/>
    <lineage>
        <taxon>Eukaryota</taxon>
        <taxon>Metazoa</taxon>
        <taxon>Chordata</taxon>
        <taxon>Craniata</taxon>
        <taxon>Vertebrata</taxon>
        <taxon>Euteleostomi</taxon>
        <taxon>Actinopterygii</taxon>
        <taxon>Neopterygii</taxon>
        <taxon>Teleostei</taxon>
        <taxon>Neoteleostei</taxon>
        <taxon>Acanthomorphata</taxon>
        <taxon>Eupercaria</taxon>
        <taxon>Perciformes</taxon>
        <taxon>Percoidei</taxon>
        <taxon>Percidae</taxon>
        <taxon>Percinae</taxon>
        <taxon>Perca</taxon>
    </lineage>
</organism>
<feature type="compositionally biased region" description="Basic and acidic residues" evidence="1">
    <location>
        <begin position="7"/>
        <end position="19"/>
    </location>
</feature>
<name>A0A6A5DLX3_PERFL</name>
<protein>
    <submittedName>
        <fullName evidence="2">Uncharacterized protein</fullName>
    </submittedName>
</protein>
<keyword evidence="3" id="KW-1185">Reference proteome</keyword>
<evidence type="ECO:0000313" key="2">
    <source>
        <dbReference type="EMBL" id="KAF1371507.1"/>
    </source>
</evidence>
<evidence type="ECO:0000313" key="3">
    <source>
        <dbReference type="Proteomes" id="UP000465112"/>
    </source>
</evidence>
<gene>
    <name evidence="2" type="ORF">PFLUV_G00277500</name>
</gene>
<dbReference type="AlphaFoldDB" id="A0A6A5DLX3"/>
<sequence>MVVGPRLVEDIEQQKKQDSDSGVGSDNGDKRLSATELTFRPLHTDPHLDSVRLIEESPTEALKDQFSYRDSALSTRFLNYIKGRTAADFDEPLRIEEDSHWPPGQMSKVTGGAELHMDMINQLKEAVELLQDPSRVSAEQDDPSGVQLYPVEMVEVEESLK</sequence>
<dbReference type="EMBL" id="VHII01000029">
    <property type="protein sequence ID" value="KAF1371507.1"/>
    <property type="molecule type" value="Genomic_DNA"/>
</dbReference>
<comment type="caution">
    <text evidence="2">The sequence shown here is derived from an EMBL/GenBank/DDBJ whole genome shotgun (WGS) entry which is preliminary data.</text>
</comment>
<proteinExistence type="predicted"/>
<reference evidence="2 3" key="1">
    <citation type="submission" date="2019-06" db="EMBL/GenBank/DDBJ databases">
        <title>A chromosome-scale genome assembly of the European perch, Perca fluviatilis.</title>
        <authorList>
            <person name="Roques C."/>
            <person name="Zahm M."/>
            <person name="Cabau C."/>
            <person name="Klopp C."/>
            <person name="Bouchez O."/>
            <person name="Donnadieu C."/>
            <person name="Kuhl H."/>
            <person name="Gislard M."/>
            <person name="Guendouz S."/>
            <person name="Journot L."/>
            <person name="Haffray P."/>
            <person name="Bestin A."/>
            <person name="Morvezen R."/>
            <person name="Feron R."/>
            <person name="Wen M."/>
            <person name="Jouanno E."/>
            <person name="Herpin A."/>
            <person name="Schartl M."/>
            <person name="Postlethwait J."/>
            <person name="Schaerlinger B."/>
            <person name="Chardard D."/>
            <person name="Lecocq T."/>
            <person name="Poncet C."/>
            <person name="Jaffrelo L."/>
            <person name="Lampietro C."/>
            <person name="Guiguen Y."/>
        </authorList>
    </citation>
    <scope>NUCLEOTIDE SEQUENCE [LARGE SCALE GENOMIC DNA]</scope>
    <source>
        <tissue evidence="2">Blood</tissue>
    </source>
</reference>
<evidence type="ECO:0000256" key="1">
    <source>
        <dbReference type="SAM" id="MobiDB-lite"/>
    </source>
</evidence>
<feature type="region of interest" description="Disordered" evidence="1">
    <location>
        <begin position="1"/>
        <end position="43"/>
    </location>
</feature>
<dbReference type="Proteomes" id="UP000465112">
    <property type="component" value="Unassembled WGS sequence"/>
</dbReference>
<accession>A0A6A5DLX3</accession>